<gene>
    <name evidence="1" type="ORF">HPB50_020449</name>
</gene>
<dbReference type="Proteomes" id="UP000821845">
    <property type="component" value="Chromosome 6"/>
</dbReference>
<accession>A0ACB7S2M2</accession>
<sequence length="134" mass="14704">MGVSDALTSFLALSSHFTHRGLCALKSASLGRRVMMMSRACHSNEDLCRFAAFLRCGAASRSGRPTARAGSPRRGIFFVAREKERKESTAQRTEASRSSSLRRCRRVERLNVIGGGEGRPELAEDGTTKVLERS</sequence>
<proteinExistence type="predicted"/>
<reference evidence="1" key="1">
    <citation type="submission" date="2020-05" db="EMBL/GenBank/DDBJ databases">
        <title>Large-scale comparative analyses of tick genomes elucidate their genetic diversity and vector capacities.</title>
        <authorList>
            <person name="Jia N."/>
            <person name="Wang J."/>
            <person name="Shi W."/>
            <person name="Du L."/>
            <person name="Sun Y."/>
            <person name="Zhan W."/>
            <person name="Jiang J."/>
            <person name="Wang Q."/>
            <person name="Zhang B."/>
            <person name="Ji P."/>
            <person name="Sakyi L.B."/>
            <person name="Cui X."/>
            <person name="Yuan T."/>
            <person name="Jiang B."/>
            <person name="Yang W."/>
            <person name="Lam T.T.-Y."/>
            <person name="Chang Q."/>
            <person name="Ding S."/>
            <person name="Wang X."/>
            <person name="Zhu J."/>
            <person name="Ruan X."/>
            <person name="Zhao L."/>
            <person name="Wei J."/>
            <person name="Que T."/>
            <person name="Du C."/>
            <person name="Cheng J."/>
            <person name="Dai P."/>
            <person name="Han X."/>
            <person name="Huang E."/>
            <person name="Gao Y."/>
            <person name="Liu J."/>
            <person name="Shao H."/>
            <person name="Ye R."/>
            <person name="Li L."/>
            <person name="Wei W."/>
            <person name="Wang X."/>
            <person name="Wang C."/>
            <person name="Yang T."/>
            <person name="Huo Q."/>
            <person name="Li W."/>
            <person name="Guo W."/>
            <person name="Chen H."/>
            <person name="Zhou L."/>
            <person name="Ni X."/>
            <person name="Tian J."/>
            <person name="Zhou Y."/>
            <person name="Sheng Y."/>
            <person name="Liu T."/>
            <person name="Pan Y."/>
            <person name="Xia L."/>
            <person name="Li J."/>
            <person name="Zhao F."/>
            <person name="Cao W."/>
        </authorList>
    </citation>
    <scope>NUCLEOTIDE SEQUENCE</scope>
    <source>
        <strain evidence="1">Hyas-2018</strain>
    </source>
</reference>
<name>A0ACB7S2M2_HYAAI</name>
<organism evidence="1 2">
    <name type="scientific">Hyalomma asiaticum</name>
    <name type="common">Tick</name>
    <dbReference type="NCBI Taxonomy" id="266040"/>
    <lineage>
        <taxon>Eukaryota</taxon>
        <taxon>Metazoa</taxon>
        <taxon>Ecdysozoa</taxon>
        <taxon>Arthropoda</taxon>
        <taxon>Chelicerata</taxon>
        <taxon>Arachnida</taxon>
        <taxon>Acari</taxon>
        <taxon>Parasitiformes</taxon>
        <taxon>Ixodida</taxon>
        <taxon>Ixodoidea</taxon>
        <taxon>Ixodidae</taxon>
        <taxon>Hyalomminae</taxon>
        <taxon>Hyalomma</taxon>
    </lineage>
</organism>
<comment type="caution">
    <text evidence="1">The sequence shown here is derived from an EMBL/GenBank/DDBJ whole genome shotgun (WGS) entry which is preliminary data.</text>
</comment>
<dbReference type="EMBL" id="CM023486">
    <property type="protein sequence ID" value="KAH6928860.1"/>
    <property type="molecule type" value="Genomic_DNA"/>
</dbReference>
<evidence type="ECO:0000313" key="2">
    <source>
        <dbReference type="Proteomes" id="UP000821845"/>
    </source>
</evidence>
<protein>
    <submittedName>
        <fullName evidence="1">Uncharacterized protein</fullName>
    </submittedName>
</protein>
<keyword evidence="2" id="KW-1185">Reference proteome</keyword>
<evidence type="ECO:0000313" key="1">
    <source>
        <dbReference type="EMBL" id="KAH6928860.1"/>
    </source>
</evidence>